<dbReference type="PANTHER" id="PTHR34670">
    <property type="entry name" value="EXPRESSED PROTEIN"/>
    <property type="match status" value="1"/>
</dbReference>
<name>A0A8X7TK07_BRACI</name>
<proteinExistence type="predicted"/>
<gene>
    <name evidence="1" type="ORF">Bca52824_094199</name>
</gene>
<dbReference type="EMBL" id="JAAMPC010000127">
    <property type="protein sequence ID" value="KAG2243946.1"/>
    <property type="molecule type" value="Genomic_DNA"/>
</dbReference>
<sequence>MEGLIPFLYKAIVMYKRERSLSLVLFSDHESPSTDGYYMRLPGDSSADFGPSALRQFGSERHEMLETKLSSTS</sequence>
<evidence type="ECO:0000313" key="2">
    <source>
        <dbReference type="Proteomes" id="UP000886595"/>
    </source>
</evidence>
<organism evidence="1 2">
    <name type="scientific">Brassica carinata</name>
    <name type="common">Ethiopian mustard</name>
    <name type="synonym">Abyssinian cabbage</name>
    <dbReference type="NCBI Taxonomy" id="52824"/>
    <lineage>
        <taxon>Eukaryota</taxon>
        <taxon>Viridiplantae</taxon>
        <taxon>Streptophyta</taxon>
        <taxon>Embryophyta</taxon>
        <taxon>Tracheophyta</taxon>
        <taxon>Spermatophyta</taxon>
        <taxon>Magnoliopsida</taxon>
        <taxon>eudicotyledons</taxon>
        <taxon>Gunneridae</taxon>
        <taxon>Pentapetalae</taxon>
        <taxon>rosids</taxon>
        <taxon>malvids</taxon>
        <taxon>Brassicales</taxon>
        <taxon>Brassicaceae</taxon>
        <taxon>Brassiceae</taxon>
        <taxon>Brassica</taxon>
    </lineage>
</organism>
<keyword evidence="2" id="KW-1185">Reference proteome</keyword>
<dbReference type="OrthoDB" id="691358at2759"/>
<dbReference type="PANTHER" id="PTHR34670:SF17">
    <property type="entry name" value="OS01G0143900 PROTEIN"/>
    <property type="match status" value="1"/>
</dbReference>
<protein>
    <submittedName>
        <fullName evidence="1">Uncharacterized protein</fullName>
    </submittedName>
</protein>
<dbReference type="AlphaFoldDB" id="A0A8X7TK07"/>
<dbReference type="Proteomes" id="UP000886595">
    <property type="component" value="Unassembled WGS sequence"/>
</dbReference>
<accession>A0A8X7TK07</accession>
<comment type="caution">
    <text evidence="1">The sequence shown here is derived from an EMBL/GenBank/DDBJ whole genome shotgun (WGS) entry which is preliminary data.</text>
</comment>
<reference evidence="1 2" key="1">
    <citation type="submission" date="2020-02" db="EMBL/GenBank/DDBJ databases">
        <authorList>
            <person name="Ma Q."/>
            <person name="Huang Y."/>
            <person name="Song X."/>
            <person name="Pei D."/>
        </authorList>
    </citation>
    <scope>NUCLEOTIDE SEQUENCE [LARGE SCALE GENOMIC DNA]</scope>
    <source>
        <strain evidence="1">Sxm20200214</strain>
        <tissue evidence="1">Leaf</tissue>
    </source>
</reference>
<evidence type="ECO:0000313" key="1">
    <source>
        <dbReference type="EMBL" id="KAG2243946.1"/>
    </source>
</evidence>